<dbReference type="PANTHER" id="PTHR12705">
    <property type="entry name" value="ORIGIN RECOGNITION COMPLEX SUBUNIT 5"/>
    <property type="match status" value="1"/>
</dbReference>
<dbReference type="Pfam" id="PF14630">
    <property type="entry name" value="ORC5_C"/>
    <property type="match status" value="1"/>
</dbReference>
<evidence type="ECO:0000313" key="7">
    <source>
        <dbReference type="EMBL" id="PWZ03190.1"/>
    </source>
</evidence>
<reference evidence="7 8" key="1">
    <citation type="journal article" date="2018" name="Mol. Biol. Evol.">
        <title>Broad Genomic Sampling Reveals a Smut Pathogenic Ancestry of the Fungal Clade Ustilaginomycotina.</title>
        <authorList>
            <person name="Kijpornyongpan T."/>
            <person name="Mondo S.J."/>
            <person name="Barry K."/>
            <person name="Sandor L."/>
            <person name="Lee J."/>
            <person name="Lipzen A."/>
            <person name="Pangilinan J."/>
            <person name="LaButti K."/>
            <person name="Hainaut M."/>
            <person name="Henrissat B."/>
            <person name="Grigoriev I.V."/>
            <person name="Spatafora J.W."/>
            <person name="Aime M.C."/>
        </authorList>
    </citation>
    <scope>NUCLEOTIDE SEQUENCE [LARGE SCALE GENOMIC DNA]</scope>
    <source>
        <strain evidence="7 8">MCA 3645</strain>
    </source>
</reference>
<dbReference type="PANTHER" id="PTHR12705:SF0">
    <property type="entry name" value="ORIGIN RECOGNITION COMPLEX SUBUNIT 5"/>
    <property type="match status" value="1"/>
</dbReference>
<organism evidence="7 8">
    <name type="scientific">Testicularia cyperi</name>
    <dbReference type="NCBI Taxonomy" id="1882483"/>
    <lineage>
        <taxon>Eukaryota</taxon>
        <taxon>Fungi</taxon>
        <taxon>Dikarya</taxon>
        <taxon>Basidiomycota</taxon>
        <taxon>Ustilaginomycotina</taxon>
        <taxon>Ustilaginomycetes</taxon>
        <taxon>Ustilaginales</taxon>
        <taxon>Anthracoideaceae</taxon>
        <taxon>Testicularia</taxon>
    </lineage>
</organism>
<dbReference type="InterPro" id="IPR020796">
    <property type="entry name" value="ORC5"/>
</dbReference>
<dbReference type="InterPro" id="IPR048866">
    <property type="entry name" value="ORC5_lid"/>
</dbReference>
<evidence type="ECO:0000259" key="6">
    <source>
        <dbReference type="Pfam" id="PF21639"/>
    </source>
</evidence>
<protein>
    <recommendedName>
        <fullName evidence="9">Origin recognition complex subunit 5</fullName>
    </recommendedName>
</protein>
<feature type="region of interest" description="Disordered" evidence="4">
    <location>
        <begin position="468"/>
        <end position="516"/>
    </location>
</feature>
<dbReference type="GO" id="GO:0003688">
    <property type="term" value="F:DNA replication origin binding"/>
    <property type="evidence" value="ECO:0007669"/>
    <property type="project" value="TreeGrafter"/>
</dbReference>
<dbReference type="AlphaFoldDB" id="A0A317XZ17"/>
<evidence type="ECO:0000256" key="4">
    <source>
        <dbReference type="SAM" id="MobiDB-lite"/>
    </source>
</evidence>
<evidence type="ECO:0000256" key="2">
    <source>
        <dbReference type="ARBA" id="ARBA00022705"/>
    </source>
</evidence>
<evidence type="ECO:0000256" key="3">
    <source>
        <dbReference type="ARBA" id="ARBA00023242"/>
    </source>
</evidence>
<proteinExistence type="predicted"/>
<dbReference type="STRING" id="1882483.A0A317XZ17"/>
<evidence type="ECO:0000256" key="1">
    <source>
        <dbReference type="ARBA" id="ARBA00004123"/>
    </source>
</evidence>
<evidence type="ECO:0008006" key="9">
    <source>
        <dbReference type="Google" id="ProtNLM"/>
    </source>
</evidence>
<accession>A0A317XZ17</accession>
<sequence length="638" mass="70029">MAAIGRAHPGRLEQIESLIALLGQPNQPVPSSVVLHDACSPATTTRLVRDLLAFLARDNADGRTASPLFWTSVSPLTSINPTTVFRNILGAFEQQLHNHPFASSASKDAASASNSKRKRKPDTSIDYFIWKLSTLVESTEGNFVIAISDAERIRDLWPEHVWTSFCRLGSLLHSQGRVCVAFISTLPWSQYRTPSGLTVAYQPLSIRFPRLTRPDILSILSLDFPGLWRSYEASTGSAQIQAATSPGLCSRSIAAKLRTAASGEKVSQEALRQLYEQFSGLFYDSIRSNVRDLEELRTMSAAVWHSFVVPVQTRECSTHDLQTLLLAASSLFRDVVVRLQTREVGPREWTLESRAKSIEASKTRLAAAAKLLKNGSTSTMEASAAESLDIDMVDEEQKLDEEEWLERETRALDKLRSASSQASISLTPSLALIPTFLVLASFLASYNPSRLDVRYFLRDESLLGLSSGASKGRSLKGGRKLGPGRGRKGGAAGKGAGRRGRPSKSALRVTTEDGQTENLNRQQLLGPRPFPIDRLLSVFQALVTESAPEMSMVSGGIPPNARSSVWEYRSKSLSVYSQINNLVARRMLVRTSAQDKLGTSINFRTNVGYNVASVLARRVKFDLDEWLWDWGAGGGNAS</sequence>
<feature type="domain" description="Origin recognition complex subunit 5 C-terminal" evidence="5">
    <location>
        <begin position="430"/>
        <end position="627"/>
    </location>
</feature>
<gene>
    <name evidence="7" type="ORF">BCV70DRAFT_183924</name>
</gene>
<keyword evidence="8" id="KW-1185">Reference proteome</keyword>
<dbReference type="OrthoDB" id="365981at2759"/>
<dbReference type="EMBL" id="KZ819188">
    <property type="protein sequence ID" value="PWZ03190.1"/>
    <property type="molecule type" value="Genomic_DNA"/>
</dbReference>
<dbReference type="InterPro" id="IPR047088">
    <property type="entry name" value="ORC5_C"/>
</dbReference>
<dbReference type="GO" id="GO:0005664">
    <property type="term" value="C:nuclear origin of replication recognition complex"/>
    <property type="evidence" value="ECO:0007669"/>
    <property type="project" value="TreeGrafter"/>
</dbReference>
<evidence type="ECO:0000313" key="8">
    <source>
        <dbReference type="Proteomes" id="UP000246740"/>
    </source>
</evidence>
<keyword evidence="2" id="KW-0235">DNA replication</keyword>
<dbReference type="Proteomes" id="UP000246740">
    <property type="component" value="Unassembled WGS sequence"/>
</dbReference>
<evidence type="ECO:0000259" key="5">
    <source>
        <dbReference type="Pfam" id="PF14630"/>
    </source>
</evidence>
<comment type="subcellular location">
    <subcellularLocation>
        <location evidence="1">Nucleus</location>
    </subcellularLocation>
</comment>
<feature type="compositionally biased region" description="Gly residues" evidence="4">
    <location>
        <begin position="480"/>
        <end position="495"/>
    </location>
</feature>
<name>A0A317XZ17_9BASI</name>
<feature type="domain" description="ORC5 lid" evidence="6">
    <location>
        <begin position="275"/>
        <end position="333"/>
    </location>
</feature>
<dbReference type="GO" id="GO:0006270">
    <property type="term" value="P:DNA replication initiation"/>
    <property type="evidence" value="ECO:0007669"/>
    <property type="project" value="TreeGrafter"/>
</dbReference>
<keyword evidence="3" id="KW-0539">Nucleus</keyword>
<dbReference type="Pfam" id="PF21639">
    <property type="entry name" value="ORC5_lid"/>
    <property type="match status" value="1"/>
</dbReference>
<dbReference type="InParanoid" id="A0A317XZ17"/>